<feature type="region of interest" description="Disordered" evidence="1">
    <location>
        <begin position="450"/>
        <end position="505"/>
    </location>
</feature>
<dbReference type="InterPro" id="IPR052563">
    <property type="entry name" value="FliK"/>
</dbReference>
<dbReference type="Pfam" id="PF02120">
    <property type="entry name" value="Flg_hook"/>
    <property type="match status" value="1"/>
</dbReference>
<feature type="compositionally biased region" description="Low complexity" evidence="1">
    <location>
        <begin position="460"/>
        <end position="472"/>
    </location>
</feature>
<keyword evidence="4" id="KW-1185">Reference proteome</keyword>
<dbReference type="Proteomes" id="UP000709466">
    <property type="component" value="Unassembled WGS sequence"/>
</dbReference>
<accession>A0ABX0VU09</accession>
<dbReference type="CDD" id="cd17470">
    <property type="entry name" value="T3SS_Flik_C"/>
    <property type="match status" value="1"/>
</dbReference>
<feature type="compositionally biased region" description="Polar residues" evidence="1">
    <location>
        <begin position="481"/>
        <end position="496"/>
    </location>
</feature>
<feature type="compositionally biased region" description="Polar residues" evidence="1">
    <location>
        <begin position="1"/>
        <end position="12"/>
    </location>
</feature>
<gene>
    <name evidence="3" type="ORF">HCZ30_00380</name>
</gene>
<dbReference type="InterPro" id="IPR038610">
    <property type="entry name" value="FliK-like_C_sf"/>
</dbReference>
<evidence type="ECO:0000256" key="1">
    <source>
        <dbReference type="SAM" id="MobiDB-lite"/>
    </source>
</evidence>
<evidence type="ECO:0000259" key="2">
    <source>
        <dbReference type="Pfam" id="PF02120"/>
    </source>
</evidence>
<dbReference type="EMBL" id="JAATOP010000001">
    <property type="protein sequence ID" value="NIY70885.1"/>
    <property type="molecule type" value="Genomic_DNA"/>
</dbReference>
<proteinExistence type="predicted"/>
<evidence type="ECO:0000313" key="4">
    <source>
        <dbReference type="Proteomes" id="UP000709466"/>
    </source>
</evidence>
<dbReference type="Gene3D" id="3.30.750.140">
    <property type="match status" value="1"/>
</dbReference>
<dbReference type="PANTHER" id="PTHR37533">
    <property type="entry name" value="FLAGELLAR HOOK-LENGTH CONTROL PROTEIN"/>
    <property type="match status" value="1"/>
</dbReference>
<feature type="domain" description="Flagellar hook-length control protein-like C-terminal" evidence="2">
    <location>
        <begin position="384"/>
        <end position="461"/>
    </location>
</feature>
<protein>
    <recommendedName>
        <fullName evidence="2">Flagellar hook-length control protein-like C-terminal domain-containing protein</fullName>
    </recommendedName>
</protein>
<dbReference type="PANTHER" id="PTHR37533:SF2">
    <property type="entry name" value="FLAGELLAR HOOK-LENGTH CONTROL PROTEIN"/>
    <property type="match status" value="1"/>
</dbReference>
<dbReference type="InterPro" id="IPR021136">
    <property type="entry name" value="Flagellar_hook_control-like_C"/>
</dbReference>
<name>A0ABX0VU09_9RHOB</name>
<dbReference type="RefSeq" id="WP_167635780.1">
    <property type="nucleotide sequence ID" value="NZ_JAATOP010000001.1"/>
</dbReference>
<reference evidence="3 4" key="1">
    <citation type="submission" date="2020-03" db="EMBL/GenBank/DDBJ databases">
        <title>Bacterial isolates of synthetic phycosphere.</title>
        <authorList>
            <person name="Fu H."/>
            <person name="Moran M.A."/>
        </authorList>
    </citation>
    <scope>NUCLEOTIDE SEQUENCE [LARGE SCALE GENOMIC DNA]</scope>
    <source>
        <strain evidence="3 4">HF1</strain>
    </source>
</reference>
<feature type="region of interest" description="Disordered" evidence="1">
    <location>
        <begin position="270"/>
        <end position="290"/>
    </location>
</feature>
<organism evidence="3 4">
    <name type="scientific">Marivivens donghaensis</name>
    <dbReference type="NCBI Taxonomy" id="1699413"/>
    <lineage>
        <taxon>Bacteria</taxon>
        <taxon>Pseudomonadati</taxon>
        <taxon>Pseudomonadota</taxon>
        <taxon>Alphaproteobacteria</taxon>
        <taxon>Rhodobacterales</taxon>
        <taxon>Paracoccaceae</taxon>
        <taxon>Marivivens group</taxon>
        <taxon>Marivivens</taxon>
    </lineage>
</organism>
<sequence length="505" mass="52735">MEPISTSEQTVTHPHGRAHKAAGRSAESALFDKLFVQIMPTAEGEAGEAGVAELLTNGDATQSGFADLLLTDGDAGASTEGGETSILALLAQQTGTPMVEGEEEPLEMPVEVVALAGEMAVREATVGEEIMPEMVAVSEDVEAETEADPLVEQLVGLTDETVEDVAPEVPVTEVIAEAEVAPETVVTVAPEVKAQVAETNEPKGETEETAEIVATPDAETAEPPEQVVAAAVQAPQQTARRADAPVAAAQTVAQQVAAPQVKQANAARVEQAKPATAHTVTTQETVSDDFGEPAESVEIAAPKVPQRPSRFAQIMENATEVTHKTVTAEQPKAQPMPAVQVDVGNAAAAEPTSMTDTTQTENPDVQPLDMTAPGWEDQLATQIEAEFTEDGGNIDIALTPDNLGTLRIRLEMRDGAAHVTVLTDNEQAARLFNQSEGRLSELLSKSGLSLTGQNASADPRGGQNNAGQRGQNGPSGHYDNGNGQQTDDAGQAQRQQVRGLVNLVA</sequence>
<evidence type="ECO:0000313" key="3">
    <source>
        <dbReference type="EMBL" id="NIY70885.1"/>
    </source>
</evidence>
<comment type="caution">
    <text evidence="3">The sequence shown here is derived from an EMBL/GenBank/DDBJ whole genome shotgun (WGS) entry which is preliminary data.</text>
</comment>
<feature type="region of interest" description="Disordered" evidence="1">
    <location>
        <begin position="1"/>
        <end position="23"/>
    </location>
</feature>